<evidence type="ECO:0000256" key="3">
    <source>
        <dbReference type="ARBA" id="ARBA00023054"/>
    </source>
</evidence>
<evidence type="ECO:0000313" key="9">
    <source>
        <dbReference type="Proteomes" id="UP000004892"/>
    </source>
</evidence>
<dbReference type="GeneID" id="98069834"/>
<comment type="caution">
    <text evidence="8">The sequence shown here is derived from an EMBL/GenBank/DDBJ whole genome shotgun (WGS) entry which is preliminary data.</text>
</comment>
<reference evidence="8 9" key="1">
    <citation type="submission" date="2012-01" db="EMBL/GenBank/DDBJ databases">
        <title>The Genome Sequence of Odoribacter laneus YIT 12061.</title>
        <authorList>
            <consortium name="The Broad Institute Genome Sequencing Platform"/>
            <person name="Earl A."/>
            <person name="Ward D."/>
            <person name="Feldgarden M."/>
            <person name="Gevers D."/>
            <person name="Morotomi M."/>
            <person name="Young S.K."/>
            <person name="Zeng Q."/>
            <person name="Gargeya S."/>
            <person name="Fitzgerald M."/>
            <person name="Haas B."/>
            <person name="Abouelleil A."/>
            <person name="Alvarado L."/>
            <person name="Arachchi H.M."/>
            <person name="Berlin A."/>
            <person name="Chapman S.B."/>
            <person name="Gearin G."/>
            <person name="Goldberg J."/>
            <person name="Griggs A."/>
            <person name="Gujja S."/>
            <person name="Hansen M."/>
            <person name="Heiman D."/>
            <person name="Howarth C."/>
            <person name="Larimer J."/>
            <person name="Lui A."/>
            <person name="MacDonald P.J.P."/>
            <person name="McCowen C."/>
            <person name="Montmayeur A."/>
            <person name="Murphy C."/>
            <person name="Neiman D."/>
            <person name="Pearson M."/>
            <person name="Priest M."/>
            <person name="Roberts A."/>
            <person name="Saif S."/>
            <person name="Shea T."/>
            <person name="Sisk P."/>
            <person name="Stolte C."/>
            <person name="Sykes S."/>
            <person name="Wortman J."/>
            <person name="Nusbaum C."/>
            <person name="Birren B."/>
        </authorList>
    </citation>
    <scope>NUCLEOTIDE SEQUENCE [LARGE SCALE GENOMIC DNA]</scope>
    <source>
        <strain evidence="8 9">YIT 12061</strain>
    </source>
</reference>
<dbReference type="Pfam" id="PF25917">
    <property type="entry name" value="BSH_RND"/>
    <property type="match status" value="1"/>
</dbReference>
<dbReference type="HOGENOM" id="CLU_018816_16_1_10"/>
<dbReference type="PANTHER" id="PTHR32347">
    <property type="entry name" value="EFFLUX SYSTEM COMPONENT YKNX-RELATED"/>
    <property type="match status" value="1"/>
</dbReference>
<dbReference type="Pfam" id="PF25967">
    <property type="entry name" value="RND-MFP_C"/>
    <property type="match status" value="1"/>
</dbReference>
<comment type="similarity">
    <text evidence="2">Belongs to the membrane fusion protein (MFP) (TC 8.A.1) family.</text>
</comment>
<dbReference type="NCBIfam" id="TIGR01730">
    <property type="entry name" value="RND_mfp"/>
    <property type="match status" value="1"/>
</dbReference>
<keyword evidence="5" id="KW-1133">Transmembrane helix</keyword>
<dbReference type="PATRIC" id="fig|742817.3.peg.2451"/>
<dbReference type="Proteomes" id="UP000004892">
    <property type="component" value="Unassembled WGS sequence"/>
</dbReference>
<dbReference type="Gene3D" id="1.10.287.470">
    <property type="entry name" value="Helix hairpin bin"/>
    <property type="match status" value="1"/>
</dbReference>
<gene>
    <name evidence="8" type="ORF">HMPREF9449_02288</name>
</gene>
<dbReference type="Gene3D" id="2.40.50.100">
    <property type="match status" value="1"/>
</dbReference>
<feature type="transmembrane region" description="Helical" evidence="5">
    <location>
        <begin position="16"/>
        <end position="34"/>
    </location>
</feature>
<evidence type="ECO:0000259" key="6">
    <source>
        <dbReference type="Pfam" id="PF25917"/>
    </source>
</evidence>
<dbReference type="RefSeq" id="WP_009137435.1">
    <property type="nucleotide sequence ID" value="NZ_JH594596.1"/>
</dbReference>
<dbReference type="GO" id="GO:0022857">
    <property type="term" value="F:transmembrane transporter activity"/>
    <property type="evidence" value="ECO:0007669"/>
    <property type="project" value="InterPro"/>
</dbReference>
<dbReference type="InterPro" id="IPR058627">
    <property type="entry name" value="MdtA-like_C"/>
</dbReference>
<feature type="domain" description="Multidrug resistance protein MdtA-like C-terminal permuted SH3" evidence="7">
    <location>
        <begin position="346"/>
        <end position="404"/>
    </location>
</feature>
<evidence type="ECO:0000256" key="2">
    <source>
        <dbReference type="ARBA" id="ARBA00009477"/>
    </source>
</evidence>
<dbReference type="EMBL" id="ADMC01000025">
    <property type="protein sequence ID" value="EHP46671.1"/>
    <property type="molecule type" value="Genomic_DNA"/>
</dbReference>
<dbReference type="InterPro" id="IPR006143">
    <property type="entry name" value="RND_pump_MFP"/>
</dbReference>
<evidence type="ECO:0000259" key="7">
    <source>
        <dbReference type="Pfam" id="PF25967"/>
    </source>
</evidence>
<dbReference type="GO" id="GO:0016020">
    <property type="term" value="C:membrane"/>
    <property type="evidence" value="ECO:0007669"/>
    <property type="project" value="InterPro"/>
</dbReference>
<accession>H1DIQ9</accession>
<organism evidence="8 9">
    <name type="scientific">Odoribacter laneus YIT 12061</name>
    <dbReference type="NCBI Taxonomy" id="742817"/>
    <lineage>
        <taxon>Bacteria</taxon>
        <taxon>Pseudomonadati</taxon>
        <taxon>Bacteroidota</taxon>
        <taxon>Bacteroidia</taxon>
        <taxon>Bacteroidales</taxon>
        <taxon>Odoribacteraceae</taxon>
        <taxon>Odoribacter</taxon>
    </lineage>
</organism>
<evidence type="ECO:0000256" key="1">
    <source>
        <dbReference type="ARBA" id="ARBA00004196"/>
    </source>
</evidence>
<sequence>MDKIIEQKKGLKKKHIPYLLGGAFVLLFIGWLIFGNHSSTLRVEKDKITIEGIKKGTFNDYIRIMGNVEPITFIQLSAMEGGRVIEKVVEEGAMVRAGDIIVKLENPNLSMEILKSEADLAYQENELRNTLLSMEKEKISIRQDRLQSELNVTRNKRKFEQNKKLYEEDLIAKEDYLMAKEDYETSVQNNEMLIERQKQDSMYREIQIENMEESLKSMQRNLKLVRERYENLNVKAPISGQLGTLSVEIGQSVSSGMELGKINVLDNYKVTAQIDEHYIDRVRKDLAASLERQGTNFNMKVMKVYPDVKGGQFKTDLCFVGDMPENIRTGQTYHINLQLGQSDESVLIPRGAFYQSTGGQWIFVLSPDGSEAYRRTIKIGKQNPQYYQVIEGLEPGEKVITSGYEMYGDNERLVLK</sequence>
<evidence type="ECO:0000256" key="5">
    <source>
        <dbReference type="SAM" id="Phobius"/>
    </source>
</evidence>
<dbReference type="GO" id="GO:0030313">
    <property type="term" value="C:cell envelope"/>
    <property type="evidence" value="ECO:0007669"/>
    <property type="project" value="UniProtKB-SubCell"/>
</dbReference>
<keyword evidence="9" id="KW-1185">Reference proteome</keyword>
<dbReference type="PANTHER" id="PTHR32347:SF23">
    <property type="entry name" value="BLL5650 PROTEIN"/>
    <property type="match status" value="1"/>
</dbReference>
<dbReference type="SUPFAM" id="SSF111369">
    <property type="entry name" value="HlyD-like secretion proteins"/>
    <property type="match status" value="2"/>
</dbReference>
<name>H1DIQ9_9BACT</name>
<keyword evidence="3 4" id="KW-0175">Coiled coil</keyword>
<proteinExistence type="inferred from homology"/>
<evidence type="ECO:0000313" key="8">
    <source>
        <dbReference type="EMBL" id="EHP46671.1"/>
    </source>
</evidence>
<keyword evidence="5" id="KW-0472">Membrane</keyword>
<dbReference type="InterPro" id="IPR058625">
    <property type="entry name" value="MdtA-like_BSH"/>
</dbReference>
<keyword evidence="5" id="KW-0812">Transmembrane</keyword>
<feature type="coiled-coil region" evidence="4">
    <location>
        <begin position="208"/>
        <end position="235"/>
    </location>
</feature>
<dbReference type="STRING" id="742817.HMPREF9449_02288"/>
<protein>
    <submittedName>
        <fullName evidence="8">Efflux transporter, RND family, MFP subunit</fullName>
    </submittedName>
</protein>
<dbReference type="AlphaFoldDB" id="H1DIQ9"/>
<dbReference type="Gene3D" id="2.40.420.20">
    <property type="match status" value="1"/>
</dbReference>
<dbReference type="InterPro" id="IPR050465">
    <property type="entry name" value="UPF0194_transport"/>
</dbReference>
<comment type="subcellular location">
    <subcellularLocation>
        <location evidence="1">Cell envelope</location>
    </subcellularLocation>
</comment>
<dbReference type="eggNOG" id="COG0845">
    <property type="taxonomic scope" value="Bacteria"/>
</dbReference>
<feature type="domain" description="Multidrug resistance protein MdtA-like barrel-sandwich hybrid" evidence="6">
    <location>
        <begin position="81"/>
        <end position="260"/>
    </location>
</feature>
<evidence type="ECO:0000256" key="4">
    <source>
        <dbReference type="SAM" id="Coils"/>
    </source>
</evidence>
<dbReference type="Gene3D" id="2.40.30.170">
    <property type="match status" value="1"/>
</dbReference>